<sequence>MSSSGSACVEASQVLRPLTSVCVAMVHLAGTVLFEVALKWVEGETEGKQEKKTKKISRADLSTTCKKRKRKGRCTEIACRF</sequence>
<name>A0AAD9VM97_9HYME</name>
<keyword evidence="2" id="KW-1185">Reference proteome</keyword>
<dbReference type="AlphaFoldDB" id="A0AAD9VM97"/>
<dbReference type="Proteomes" id="UP001258017">
    <property type="component" value="Unassembled WGS sequence"/>
</dbReference>
<organism evidence="1 2">
    <name type="scientific">Odynerus spinipes</name>
    <dbReference type="NCBI Taxonomy" id="1348599"/>
    <lineage>
        <taxon>Eukaryota</taxon>
        <taxon>Metazoa</taxon>
        <taxon>Ecdysozoa</taxon>
        <taxon>Arthropoda</taxon>
        <taxon>Hexapoda</taxon>
        <taxon>Insecta</taxon>
        <taxon>Pterygota</taxon>
        <taxon>Neoptera</taxon>
        <taxon>Endopterygota</taxon>
        <taxon>Hymenoptera</taxon>
        <taxon>Apocrita</taxon>
        <taxon>Aculeata</taxon>
        <taxon>Vespoidea</taxon>
        <taxon>Vespidae</taxon>
        <taxon>Eumeninae</taxon>
        <taxon>Odynerus</taxon>
    </lineage>
</organism>
<gene>
    <name evidence="1" type="ORF">KPH14_010771</name>
</gene>
<evidence type="ECO:0000313" key="2">
    <source>
        <dbReference type="Proteomes" id="UP001258017"/>
    </source>
</evidence>
<accession>A0AAD9VM97</accession>
<proteinExistence type="predicted"/>
<comment type="caution">
    <text evidence="1">The sequence shown here is derived from an EMBL/GenBank/DDBJ whole genome shotgun (WGS) entry which is preliminary data.</text>
</comment>
<reference evidence="1" key="2">
    <citation type="journal article" date="2023" name="Commun. Biol.">
        <title>Intrasexual cuticular hydrocarbon dimorphism in a wasp sheds light on hydrocarbon biosynthesis genes in Hymenoptera.</title>
        <authorList>
            <person name="Moris V.C."/>
            <person name="Podsiadlowski L."/>
            <person name="Martin S."/>
            <person name="Oeyen J.P."/>
            <person name="Donath A."/>
            <person name="Petersen M."/>
            <person name="Wilbrandt J."/>
            <person name="Misof B."/>
            <person name="Liedtke D."/>
            <person name="Thamm M."/>
            <person name="Scheiner R."/>
            <person name="Schmitt T."/>
            <person name="Niehuis O."/>
        </authorList>
    </citation>
    <scope>NUCLEOTIDE SEQUENCE</scope>
    <source>
        <strain evidence="1">GBR_01_08_01A</strain>
    </source>
</reference>
<dbReference type="EMBL" id="JAIFRP010000064">
    <property type="protein sequence ID" value="KAK2580006.1"/>
    <property type="molecule type" value="Genomic_DNA"/>
</dbReference>
<evidence type="ECO:0000313" key="1">
    <source>
        <dbReference type="EMBL" id="KAK2580006.1"/>
    </source>
</evidence>
<protein>
    <submittedName>
        <fullName evidence="1">Uncharacterized protein</fullName>
    </submittedName>
</protein>
<reference evidence="1" key="1">
    <citation type="submission" date="2021-08" db="EMBL/GenBank/DDBJ databases">
        <authorList>
            <person name="Misof B."/>
            <person name="Oliver O."/>
            <person name="Podsiadlowski L."/>
            <person name="Donath A."/>
            <person name="Peters R."/>
            <person name="Mayer C."/>
            <person name="Rust J."/>
            <person name="Gunkel S."/>
            <person name="Lesny P."/>
            <person name="Martin S."/>
            <person name="Oeyen J.P."/>
            <person name="Petersen M."/>
            <person name="Panagiotis P."/>
            <person name="Wilbrandt J."/>
            <person name="Tanja T."/>
        </authorList>
    </citation>
    <scope>NUCLEOTIDE SEQUENCE</scope>
    <source>
        <strain evidence="1">GBR_01_08_01A</strain>
        <tissue evidence="1">Thorax + abdomen</tissue>
    </source>
</reference>